<keyword evidence="7" id="KW-1005">Bacterial flagellum biogenesis</keyword>
<dbReference type="InterPro" id="IPR017585">
    <property type="entry name" value="SAF_FlgA"/>
</dbReference>
<dbReference type="EMBL" id="UGYO01000001">
    <property type="protein sequence ID" value="SUI60394.1"/>
    <property type="molecule type" value="Genomic_DNA"/>
</dbReference>
<keyword evidence="10" id="KW-1185">Reference proteome</keyword>
<dbReference type="Proteomes" id="UP000254069">
    <property type="component" value="Unassembled WGS sequence"/>
</dbReference>
<evidence type="ECO:0000259" key="8">
    <source>
        <dbReference type="SMART" id="SM00858"/>
    </source>
</evidence>
<proteinExistence type="inferred from homology"/>
<dbReference type="Gene3D" id="2.30.30.760">
    <property type="match status" value="1"/>
</dbReference>
<dbReference type="SMART" id="SM00858">
    <property type="entry name" value="SAF"/>
    <property type="match status" value="1"/>
</dbReference>
<dbReference type="Gene3D" id="3.90.1210.10">
    <property type="entry name" value="Antifreeze-like/N-acetylneuraminic acid synthase C-terminal domain"/>
    <property type="match status" value="1"/>
</dbReference>
<sequence>MTNKQTINNCGTLISPFALLLLLLFPLLPLPAAASANQVEQAARQYLQQQLQQFAAAQQMKPLQSKIRMTLPSGVKRLPDCPQKPDISLANASAPLWGRVSLEVRCPAADWRFFLRARVEAKAQLPVLTQTLHRGSIIDAQNIEWRWLELQASDRDIVSSQRELIGKQVARRIRAGEAILLRQLSQSDWVRAGEQVIIQVSQEGFEAQMPGTALESASRGEVIRVRNLSSQKVIKAYPIAQGIVTPQK</sequence>
<organism evidence="9 10">
    <name type="scientific">Shewanella algae</name>
    <dbReference type="NCBI Taxonomy" id="38313"/>
    <lineage>
        <taxon>Bacteria</taxon>
        <taxon>Pseudomonadati</taxon>
        <taxon>Pseudomonadota</taxon>
        <taxon>Gammaproteobacteria</taxon>
        <taxon>Alteromonadales</taxon>
        <taxon>Shewanellaceae</taxon>
        <taxon>Shewanella</taxon>
    </lineage>
</organism>
<protein>
    <recommendedName>
        <fullName evidence="3 7">Flagella basal body P-ring formation protein FlgA</fullName>
    </recommendedName>
</protein>
<dbReference type="PANTHER" id="PTHR36307">
    <property type="entry name" value="FLAGELLA BASAL BODY P-RING FORMATION PROTEIN FLGA"/>
    <property type="match status" value="1"/>
</dbReference>
<evidence type="ECO:0000256" key="2">
    <source>
        <dbReference type="ARBA" id="ARBA00010474"/>
    </source>
</evidence>
<dbReference type="GO" id="GO:0044780">
    <property type="term" value="P:bacterial-type flagellum assembly"/>
    <property type="evidence" value="ECO:0007669"/>
    <property type="project" value="InterPro"/>
</dbReference>
<comment type="function">
    <text evidence="6 7">Involved in the assembly process of the P-ring formation. It may associate with FlgF on the rod constituting a structure essential for the P-ring assembly or may act as a modulator protein for the P-ring assembly.</text>
</comment>
<gene>
    <name evidence="9" type="ORF">NCTC10738_01542</name>
</gene>
<keyword evidence="9" id="KW-0969">Cilium</keyword>
<dbReference type="Pfam" id="PF13144">
    <property type="entry name" value="ChapFlgA"/>
    <property type="match status" value="1"/>
</dbReference>
<dbReference type="NCBIfam" id="TIGR03170">
    <property type="entry name" value="flgA_cterm"/>
    <property type="match status" value="1"/>
</dbReference>
<keyword evidence="9" id="KW-0966">Cell projection</keyword>
<dbReference type="AlphaFoldDB" id="A0A379ZG38"/>
<dbReference type="GO" id="GO:0042597">
    <property type="term" value="C:periplasmic space"/>
    <property type="evidence" value="ECO:0007669"/>
    <property type="project" value="UniProtKB-SubCell"/>
</dbReference>
<dbReference type="Pfam" id="PF17656">
    <property type="entry name" value="ChapFlgA_N"/>
    <property type="match status" value="1"/>
</dbReference>
<dbReference type="CDD" id="cd11614">
    <property type="entry name" value="SAF_CpaB_FlgA_like"/>
    <property type="match status" value="1"/>
</dbReference>
<reference evidence="9 10" key="1">
    <citation type="submission" date="2018-06" db="EMBL/GenBank/DDBJ databases">
        <authorList>
            <consortium name="Pathogen Informatics"/>
            <person name="Doyle S."/>
        </authorList>
    </citation>
    <scope>NUCLEOTIDE SEQUENCE [LARGE SCALE GENOMIC DNA]</scope>
    <source>
        <strain evidence="9 10">NCTC10738</strain>
    </source>
</reference>
<dbReference type="InterPro" id="IPR039246">
    <property type="entry name" value="Flagellar_FlgA"/>
</dbReference>
<evidence type="ECO:0000256" key="4">
    <source>
        <dbReference type="ARBA" id="ARBA00022729"/>
    </source>
</evidence>
<evidence type="ECO:0000256" key="7">
    <source>
        <dbReference type="RuleBase" id="RU362063"/>
    </source>
</evidence>
<dbReference type="RefSeq" id="WP_115389486.1">
    <property type="nucleotide sequence ID" value="NZ_JADZHC010000092.1"/>
</dbReference>
<evidence type="ECO:0000313" key="9">
    <source>
        <dbReference type="EMBL" id="SUI60394.1"/>
    </source>
</evidence>
<comment type="subcellular location">
    <subcellularLocation>
        <location evidence="1 7">Periplasm</location>
    </subcellularLocation>
</comment>
<name>A0A379ZG38_9GAMM</name>
<dbReference type="InterPro" id="IPR041231">
    <property type="entry name" value="FlgA_N"/>
</dbReference>
<evidence type="ECO:0000256" key="5">
    <source>
        <dbReference type="ARBA" id="ARBA00022764"/>
    </source>
</evidence>
<keyword evidence="4" id="KW-0732">Signal</keyword>
<accession>A0A379ZG38</accession>
<keyword evidence="9" id="KW-0282">Flagellum</keyword>
<evidence type="ECO:0000256" key="1">
    <source>
        <dbReference type="ARBA" id="ARBA00004418"/>
    </source>
</evidence>
<dbReference type="PANTHER" id="PTHR36307:SF1">
    <property type="entry name" value="FLAGELLA BASAL BODY P-RING FORMATION PROTEIN FLGA"/>
    <property type="match status" value="1"/>
</dbReference>
<evidence type="ECO:0000256" key="6">
    <source>
        <dbReference type="ARBA" id="ARBA00025643"/>
    </source>
</evidence>
<evidence type="ECO:0000313" key="10">
    <source>
        <dbReference type="Proteomes" id="UP000254069"/>
    </source>
</evidence>
<comment type="similarity">
    <text evidence="2 7">Belongs to the FlgA family.</text>
</comment>
<feature type="domain" description="SAF" evidence="8">
    <location>
        <begin position="123"/>
        <end position="185"/>
    </location>
</feature>
<dbReference type="InterPro" id="IPR013974">
    <property type="entry name" value="SAF"/>
</dbReference>
<keyword evidence="5 7" id="KW-0574">Periplasm</keyword>
<evidence type="ECO:0000256" key="3">
    <source>
        <dbReference type="ARBA" id="ARBA00014754"/>
    </source>
</evidence>